<dbReference type="Gene3D" id="2.115.10.20">
    <property type="entry name" value="Glycosyl hydrolase domain, family 43"/>
    <property type="match status" value="1"/>
</dbReference>
<dbReference type="STRING" id="1851148.SMSP2_00569"/>
<evidence type="ECO:0000256" key="1">
    <source>
        <dbReference type="SAM" id="SignalP"/>
    </source>
</evidence>
<protein>
    <recommendedName>
        <fullName evidence="4">Beta-xylosidase</fullName>
    </recommendedName>
</protein>
<dbReference type="Proteomes" id="UP000188181">
    <property type="component" value="Chromosome"/>
</dbReference>
<reference evidence="3" key="1">
    <citation type="submission" date="2017-02" db="EMBL/GenBank/DDBJ databases">
        <title>Comparative genomics and description of representatives of a novel lineage of planctomycetes thriving in anoxic sediments.</title>
        <authorList>
            <person name="Spring S."/>
            <person name="Bunk B."/>
            <person name="Sproer C."/>
        </authorList>
    </citation>
    <scope>NUCLEOTIDE SEQUENCE [LARGE SCALE GENOMIC DNA]</scope>
    <source>
        <strain evidence="3">SM-Chi-D1</strain>
    </source>
</reference>
<sequence precursor="true">MRISRVIQFLILTTVFAATSAVAVELTNGGFEDGDTDWRAYAANGAVGNFGLTTDSYEGSNAFSFEITDSPAGSDHGLDRMGSRFSAFAGDDLEISAAVKKVSSDNTVLRVYVSEWDDGGSYLGVSSFYALDSAEGNYTLNTFNYSVTNPDTTECDIKFKIFDENGLKSSGHYYIDAVDVLNQEPPVYTGELLYNGIRLQEEWPPNNIDPNDESPMAVPYLMYPPEVIPIDIGRQLFFDDFLIENTDLVRTFHKPEKYKGNPVLKPETEIEINEIRTNSLENGELGNAAAAPKSGGVWWDPDDELFKMWYEAGWLGTIALATSQDGINWERPHFDINPGTNQVLPLDLIPDSWTVARNWDAQDPQEKWTLFLSPPAPVEGGPWSLTSPDGIHWNQRVQTGPAGDRSTHFYNPFRKKWVYSLRAAFDGRGRARHYYECDDFMQDAQWTNSDKVVWLMTDEEDPYDYLTQFKPQLYNFDAVAYESIMLGFAEILQGPANPDCAKVGLPKITELMFSYSRDGFHWHRPDRRAHIQAERSDVWDRGYVQSAGNICLVRGDKLWFYYSAFRGNESKKGNSYGLVNNGMYDNGSTGVAFMRRDGFASLDAGSQAGNLTTRKVEFSGNYLFVNVDTRNGKIRAEIQDVDGSPIEPFTLENSIPFTGDSTIEMLNWSDGSDLSELAGTPVRLHFELTNGSIYSFWISKDSTGRSDGYVAGGGAGFTGATDTVGISAYEAELDIAENSDWQKPNADLNDDGEVNLMDFAFLAEQWLVK</sequence>
<dbReference type="Gene3D" id="2.60.120.260">
    <property type="entry name" value="Galactose-binding domain-like"/>
    <property type="match status" value="1"/>
</dbReference>
<feature type="chain" id="PRO_5012817665" description="Beta-xylosidase" evidence="1">
    <location>
        <begin position="24"/>
        <end position="769"/>
    </location>
</feature>
<keyword evidence="1" id="KW-0732">Signal</keyword>
<dbReference type="PROSITE" id="PS00018">
    <property type="entry name" value="EF_HAND_1"/>
    <property type="match status" value="1"/>
</dbReference>
<dbReference type="KEGG" id="pbas:SMSP2_00569"/>
<dbReference type="AlphaFoldDB" id="A0A1Q2MBZ6"/>
<dbReference type="SUPFAM" id="SSF75005">
    <property type="entry name" value="Arabinanase/levansucrase/invertase"/>
    <property type="match status" value="1"/>
</dbReference>
<gene>
    <name evidence="2" type="ORF">SMSP2_00569</name>
</gene>
<dbReference type="RefSeq" id="WP_186804819.1">
    <property type="nucleotide sequence ID" value="NZ_CP019646.1"/>
</dbReference>
<accession>A0A1Q2MBZ6</accession>
<evidence type="ECO:0008006" key="4">
    <source>
        <dbReference type="Google" id="ProtNLM"/>
    </source>
</evidence>
<dbReference type="EMBL" id="CP019646">
    <property type="protein sequence ID" value="AQQ70226.1"/>
    <property type="molecule type" value="Genomic_DNA"/>
</dbReference>
<name>A0A1Q2MBZ6_9BACT</name>
<evidence type="ECO:0000313" key="2">
    <source>
        <dbReference type="EMBL" id="AQQ70226.1"/>
    </source>
</evidence>
<evidence type="ECO:0000313" key="3">
    <source>
        <dbReference type="Proteomes" id="UP000188181"/>
    </source>
</evidence>
<proteinExistence type="predicted"/>
<organism evidence="2 3">
    <name type="scientific">Limihaloglobus sulfuriphilus</name>
    <dbReference type="NCBI Taxonomy" id="1851148"/>
    <lineage>
        <taxon>Bacteria</taxon>
        <taxon>Pseudomonadati</taxon>
        <taxon>Planctomycetota</taxon>
        <taxon>Phycisphaerae</taxon>
        <taxon>Sedimentisphaerales</taxon>
        <taxon>Sedimentisphaeraceae</taxon>
        <taxon>Limihaloglobus</taxon>
    </lineage>
</organism>
<keyword evidence="3" id="KW-1185">Reference proteome</keyword>
<dbReference type="InterPro" id="IPR023296">
    <property type="entry name" value="Glyco_hydro_beta-prop_sf"/>
</dbReference>
<feature type="signal peptide" evidence="1">
    <location>
        <begin position="1"/>
        <end position="23"/>
    </location>
</feature>
<dbReference type="InterPro" id="IPR018247">
    <property type="entry name" value="EF_Hand_1_Ca_BS"/>
</dbReference>